<dbReference type="GO" id="GO:1990481">
    <property type="term" value="P:mRNA pseudouridine synthesis"/>
    <property type="evidence" value="ECO:0007669"/>
    <property type="project" value="TreeGrafter"/>
</dbReference>
<gene>
    <name evidence="7" type="primary">truB</name>
    <name evidence="7" type="ORF">GYA27_04615</name>
</gene>
<sequence length="230" mass="25647">MIINVYKPKNWTSFDIVAKVRNLAKTKKVGHSGTLDPLAEGVLIVLTEKDTKIQDTFRDLPKEYYFEFIAGVTTPSADLESLPKYVNAPNIEKIKELAPQLSGRFVGQIEQTAPIFSAKKVNGQRLYSVARSSDQETKEKTLSSLPKFTVTIYELNYKGCTEQSIVTDQGVVKLPVLAWHVKCSSGTYIRTLAEDLAVALQTKAVVSKLVRIAIGNHKIEDSVKIEDLRF</sequence>
<evidence type="ECO:0000313" key="7">
    <source>
        <dbReference type="EMBL" id="NMB70445.1"/>
    </source>
</evidence>
<evidence type="ECO:0000256" key="3">
    <source>
        <dbReference type="ARBA" id="ARBA00012787"/>
    </source>
</evidence>
<dbReference type="PANTHER" id="PTHR13767">
    <property type="entry name" value="TRNA-PSEUDOURIDINE SYNTHASE"/>
    <property type="match status" value="1"/>
</dbReference>
<evidence type="ECO:0000313" key="8">
    <source>
        <dbReference type="Proteomes" id="UP000526033"/>
    </source>
</evidence>
<dbReference type="GO" id="GO:0006400">
    <property type="term" value="P:tRNA modification"/>
    <property type="evidence" value="ECO:0007669"/>
    <property type="project" value="TreeGrafter"/>
</dbReference>
<proteinExistence type="inferred from homology"/>
<evidence type="ECO:0000256" key="4">
    <source>
        <dbReference type="ARBA" id="ARBA00022694"/>
    </source>
</evidence>
<keyword evidence="4" id="KW-0819">tRNA processing</keyword>
<protein>
    <recommendedName>
        <fullName evidence="3">tRNA pseudouridine(55) synthase</fullName>
        <ecNumber evidence="3">5.4.99.25</ecNumber>
    </recommendedName>
</protein>
<dbReference type="NCBIfam" id="TIGR00431">
    <property type="entry name" value="TruB"/>
    <property type="match status" value="1"/>
</dbReference>
<organism evidence="7 8">
    <name type="scientific">candidate division WWE3 bacterium</name>
    <dbReference type="NCBI Taxonomy" id="2053526"/>
    <lineage>
        <taxon>Bacteria</taxon>
        <taxon>Katanobacteria</taxon>
    </lineage>
</organism>
<comment type="similarity">
    <text evidence="2">Belongs to the pseudouridine synthase TruB family. Type 1 subfamily.</text>
</comment>
<dbReference type="GO" id="GO:0003723">
    <property type="term" value="F:RNA binding"/>
    <property type="evidence" value="ECO:0007669"/>
    <property type="project" value="InterPro"/>
</dbReference>
<dbReference type="EC" id="5.4.99.25" evidence="3"/>
<dbReference type="Proteomes" id="UP000526033">
    <property type="component" value="Unassembled WGS sequence"/>
</dbReference>
<dbReference type="EMBL" id="JAAZNL010000058">
    <property type="protein sequence ID" value="NMB70445.1"/>
    <property type="molecule type" value="Genomic_DNA"/>
</dbReference>
<dbReference type="GO" id="GO:0160148">
    <property type="term" value="F:tRNA pseudouridine(55) synthase activity"/>
    <property type="evidence" value="ECO:0007669"/>
    <property type="project" value="UniProtKB-EC"/>
</dbReference>
<feature type="domain" description="Pseudouridine synthase II N-terminal" evidence="6">
    <location>
        <begin position="21"/>
        <end position="189"/>
    </location>
</feature>
<dbReference type="InterPro" id="IPR020103">
    <property type="entry name" value="PsdUridine_synth_cat_dom_sf"/>
</dbReference>
<reference evidence="7 8" key="1">
    <citation type="journal article" date="2020" name="Biotechnol. Biofuels">
        <title>New insights from the biogas microbiome by comprehensive genome-resolved metagenomics of nearly 1600 species originating from multiple anaerobic digesters.</title>
        <authorList>
            <person name="Campanaro S."/>
            <person name="Treu L."/>
            <person name="Rodriguez-R L.M."/>
            <person name="Kovalovszki A."/>
            <person name="Ziels R.M."/>
            <person name="Maus I."/>
            <person name="Zhu X."/>
            <person name="Kougias P.G."/>
            <person name="Basile A."/>
            <person name="Luo G."/>
            <person name="Schluter A."/>
            <person name="Konstantinidis K.T."/>
            <person name="Angelidaki I."/>
        </authorList>
    </citation>
    <scope>NUCLEOTIDE SEQUENCE [LARGE SCALE GENOMIC DNA]</scope>
    <source>
        <strain evidence="7">AS27yjCOA_165</strain>
    </source>
</reference>
<dbReference type="PANTHER" id="PTHR13767:SF2">
    <property type="entry name" value="PSEUDOURIDYLATE SYNTHASE TRUB1"/>
    <property type="match status" value="1"/>
</dbReference>
<dbReference type="Gene3D" id="3.30.2350.10">
    <property type="entry name" value="Pseudouridine synthase"/>
    <property type="match status" value="1"/>
</dbReference>
<evidence type="ECO:0000259" key="6">
    <source>
        <dbReference type="Pfam" id="PF01509"/>
    </source>
</evidence>
<comment type="catalytic activity">
    <reaction evidence="1">
        <text>uridine(55) in tRNA = pseudouridine(55) in tRNA</text>
        <dbReference type="Rhea" id="RHEA:42532"/>
        <dbReference type="Rhea" id="RHEA-COMP:10101"/>
        <dbReference type="Rhea" id="RHEA-COMP:10102"/>
        <dbReference type="ChEBI" id="CHEBI:65314"/>
        <dbReference type="ChEBI" id="CHEBI:65315"/>
        <dbReference type="EC" id="5.4.99.25"/>
    </reaction>
</comment>
<evidence type="ECO:0000256" key="1">
    <source>
        <dbReference type="ARBA" id="ARBA00000385"/>
    </source>
</evidence>
<name>A0A7X9DL27_UNCKA</name>
<evidence type="ECO:0000256" key="2">
    <source>
        <dbReference type="ARBA" id="ARBA00005642"/>
    </source>
</evidence>
<dbReference type="InterPro" id="IPR014780">
    <property type="entry name" value="tRNA_psdUridine_synth_TruB"/>
</dbReference>
<dbReference type="InterPro" id="IPR002501">
    <property type="entry name" value="PsdUridine_synth_N"/>
</dbReference>
<evidence type="ECO:0000256" key="5">
    <source>
        <dbReference type="ARBA" id="ARBA00023235"/>
    </source>
</evidence>
<dbReference type="SUPFAM" id="SSF55120">
    <property type="entry name" value="Pseudouridine synthase"/>
    <property type="match status" value="1"/>
</dbReference>
<dbReference type="AlphaFoldDB" id="A0A7X9DL27"/>
<keyword evidence="5 7" id="KW-0413">Isomerase</keyword>
<dbReference type="Pfam" id="PF01509">
    <property type="entry name" value="TruB_N"/>
    <property type="match status" value="1"/>
</dbReference>
<comment type="caution">
    <text evidence="7">The sequence shown here is derived from an EMBL/GenBank/DDBJ whole genome shotgun (WGS) entry which is preliminary data.</text>
</comment>
<accession>A0A7X9DL27</accession>